<dbReference type="Proteomes" id="UP001482620">
    <property type="component" value="Unassembled WGS sequence"/>
</dbReference>
<accession>A0ABV0TC83</accession>
<feature type="domain" description="BTB" evidence="1">
    <location>
        <begin position="42"/>
        <end position="90"/>
    </location>
</feature>
<keyword evidence="3" id="KW-1185">Reference proteome</keyword>
<sequence length="160" mass="17971">MGTGRALSGWGRGFLSVCLEHVDDPMTRRPRLMTVVAMDALIQEEPFKAVLQYLYTGSLDESQGDLMQVATIAELLEVFDLRMMVANVLNRESFMNQEITKAFHVRRANRIKECLSKGTFAGKPQNQPLNTASLYVAFVSSQMECPSCCICRERPLFVSV</sequence>
<name>A0ABV0TC83_9TELE</name>
<dbReference type="InterPro" id="IPR000210">
    <property type="entry name" value="BTB/POZ_dom"/>
</dbReference>
<evidence type="ECO:0000259" key="1">
    <source>
        <dbReference type="Pfam" id="PF00651"/>
    </source>
</evidence>
<dbReference type="Pfam" id="PF00651">
    <property type="entry name" value="BTB"/>
    <property type="match status" value="1"/>
</dbReference>
<reference evidence="2 3" key="1">
    <citation type="submission" date="2021-06" db="EMBL/GenBank/DDBJ databases">
        <authorList>
            <person name="Palmer J.M."/>
        </authorList>
    </citation>
    <scope>NUCLEOTIDE SEQUENCE [LARGE SCALE GENOMIC DNA]</scope>
    <source>
        <strain evidence="3">if_2019</strain>
        <tissue evidence="2">Muscle</tissue>
    </source>
</reference>
<dbReference type="InterPro" id="IPR011333">
    <property type="entry name" value="SKP1/BTB/POZ_sf"/>
</dbReference>
<evidence type="ECO:0000313" key="2">
    <source>
        <dbReference type="EMBL" id="MEQ2230099.1"/>
    </source>
</evidence>
<gene>
    <name evidence="2" type="primary">RHOBTB2_3</name>
    <name evidence="2" type="ORF">ILYODFUR_025813</name>
</gene>
<comment type="caution">
    <text evidence="2">The sequence shown here is derived from an EMBL/GenBank/DDBJ whole genome shotgun (WGS) entry which is preliminary data.</text>
</comment>
<dbReference type="EMBL" id="JAHRIQ010026364">
    <property type="protein sequence ID" value="MEQ2230099.1"/>
    <property type="molecule type" value="Genomic_DNA"/>
</dbReference>
<dbReference type="SUPFAM" id="SSF54695">
    <property type="entry name" value="POZ domain"/>
    <property type="match status" value="1"/>
</dbReference>
<dbReference type="Gene3D" id="3.30.710.10">
    <property type="entry name" value="Potassium Channel Kv1.1, Chain A"/>
    <property type="match status" value="1"/>
</dbReference>
<organism evidence="2 3">
    <name type="scientific">Ilyodon furcidens</name>
    <name type="common">goldbreast splitfin</name>
    <dbReference type="NCBI Taxonomy" id="33524"/>
    <lineage>
        <taxon>Eukaryota</taxon>
        <taxon>Metazoa</taxon>
        <taxon>Chordata</taxon>
        <taxon>Craniata</taxon>
        <taxon>Vertebrata</taxon>
        <taxon>Euteleostomi</taxon>
        <taxon>Actinopterygii</taxon>
        <taxon>Neopterygii</taxon>
        <taxon>Teleostei</taxon>
        <taxon>Neoteleostei</taxon>
        <taxon>Acanthomorphata</taxon>
        <taxon>Ovalentaria</taxon>
        <taxon>Atherinomorphae</taxon>
        <taxon>Cyprinodontiformes</taxon>
        <taxon>Goodeidae</taxon>
        <taxon>Ilyodon</taxon>
    </lineage>
</organism>
<evidence type="ECO:0000313" key="3">
    <source>
        <dbReference type="Proteomes" id="UP001482620"/>
    </source>
</evidence>
<protein>
    <submittedName>
        <fullName evidence="2">Rho- BTB domain-containing protein 2</fullName>
    </submittedName>
</protein>
<proteinExistence type="predicted"/>